<evidence type="ECO:0000256" key="3">
    <source>
        <dbReference type="ARBA" id="ARBA00022723"/>
    </source>
</evidence>
<dbReference type="EMBL" id="JAIXMP010000045">
    <property type="protein sequence ID" value="KAI9246698.1"/>
    <property type="molecule type" value="Genomic_DNA"/>
</dbReference>
<comment type="similarity">
    <text evidence="2">Belongs to the cytochrome P450 family.</text>
</comment>
<name>A0AAD5P9Q9_9FUNG</name>
<dbReference type="PANTHER" id="PTHR46206">
    <property type="entry name" value="CYTOCHROME P450"/>
    <property type="match status" value="1"/>
</dbReference>
<dbReference type="GO" id="GO:0016705">
    <property type="term" value="F:oxidoreductase activity, acting on paired donors, with incorporation or reduction of molecular oxygen"/>
    <property type="evidence" value="ECO:0007669"/>
    <property type="project" value="InterPro"/>
</dbReference>
<dbReference type="SUPFAM" id="SSF48264">
    <property type="entry name" value="Cytochrome P450"/>
    <property type="match status" value="1"/>
</dbReference>
<reference evidence="4" key="2">
    <citation type="submission" date="2023-02" db="EMBL/GenBank/DDBJ databases">
        <authorList>
            <consortium name="DOE Joint Genome Institute"/>
            <person name="Mondo S.J."/>
            <person name="Chang Y."/>
            <person name="Wang Y."/>
            <person name="Ahrendt S."/>
            <person name="Andreopoulos W."/>
            <person name="Barry K."/>
            <person name="Beard J."/>
            <person name="Benny G.L."/>
            <person name="Blankenship S."/>
            <person name="Bonito G."/>
            <person name="Cuomo C."/>
            <person name="Desiro A."/>
            <person name="Gervers K.A."/>
            <person name="Hundley H."/>
            <person name="Kuo A."/>
            <person name="LaButti K."/>
            <person name="Lang B.F."/>
            <person name="Lipzen A."/>
            <person name="O'Donnell K."/>
            <person name="Pangilinan J."/>
            <person name="Reynolds N."/>
            <person name="Sandor L."/>
            <person name="Smith M.W."/>
            <person name="Tsang A."/>
            <person name="Grigoriev I.V."/>
            <person name="Stajich J.E."/>
            <person name="Spatafora J.W."/>
        </authorList>
    </citation>
    <scope>NUCLEOTIDE SEQUENCE</scope>
    <source>
        <strain evidence="4">RSA 2281</strain>
    </source>
</reference>
<dbReference type="GO" id="GO:0004497">
    <property type="term" value="F:monooxygenase activity"/>
    <property type="evidence" value="ECO:0007669"/>
    <property type="project" value="InterPro"/>
</dbReference>
<evidence type="ECO:0000313" key="4">
    <source>
        <dbReference type="EMBL" id="KAI9246698.1"/>
    </source>
</evidence>
<reference evidence="4" key="1">
    <citation type="journal article" date="2022" name="IScience">
        <title>Evolution of zygomycete secretomes and the origins of terrestrial fungal ecologies.</title>
        <authorList>
            <person name="Chang Y."/>
            <person name="Wang Y."/>
            <person name="Mondo S."/>
            <person name="Ahrendt S."/>
            <person name="Andreopoulos W."/>
            <person name="Barry K."/>
            <person name="Beard J."/>
            <person name="Benny G.L."/>
            <person name="Blankenship S."/>
            <person name="Bonito G."/>
            <person name="Cuomo C."/>
            <person name="Desiro A."/>
            <person name="Gervers K.A."/>
            <person name="Hundley H."/>
            <person name="Kuo A."/>
            <person name="LaButti K."/>
            <person name="Lang B.F."/>
            <person name="Lipzen A."/>
            <person name="O'Donnell K."/>
            <person name="Pangilinan J."/>
            <person name="Reynolds N."/>
            <person name="Sandor L."/>
            <person name="Smith M.E."/>
            <person name="Tsang A."/>
            <person name="Grigoriev I.V."/>
            <person name="Stajich J.E."/>
            <person name="Spatafora J.W."/>
        </authorList>
    </citation>
    <scope>NUCLEOTIDE SEQUENCE</scope>
    <source>
        <strain evidence="4">RSA 2281</strain>
    </source>
</reference>
<dbReference type="Pfam" id="PF00067">
    <property type="entry name" value="p450"/>
    <property type="match status" value="1"/>
</dbReference>
<dbReference type="AlphaFoldDB" id="A0AAD5P9Q9"/>
<dbReference type="InterPro" id="IPR001128">
    <property type="entry name" value="Cyt_P450"/>
</dbReference>
<keyword evidence="3" id="KW-0479">Metal-binding</keyword>
<evidence type="ECO:0000256" key="1">
    <source>
        <dbReference type="ARBA" id="ARBA00001971"/>
    </source>
</evidence>
<keyword evidence="5" id="KW-1185">Reference proteome</keyword>
<evidence type="ECO:0000313" key="5">
    <source>
        <dbReference type="Proteomes" id="UP001209540"/>
    </source>
</evidence>
<sequence>VLYRLLQHPEVTEELLKEQQQVLQESGLDPNGKSVDVFTCDVLKKMLKLDSVVRESLRLRNQFYELPHTNIRNHNVVLSNGTIIPPDRDVLINLWHNHHHGEGEENIGEFKPFRFVDTRYPATKVGDNYLVFGEGKHACP</sequence>
<feature type="non-terminal residue" evidence="4">
    <location>
        <position position="1"/>
    </location>
</feature>
<organism evidence="4 5">
    <name type="scientific">Phascolomyces articulosus</name>
    <dbReference type="NCBI Taxonomy" id="60185"/>
    <lineage>
        <taxon>Eukaryota</taxon>
        <taxon>Fungi</taxon>
        <taxon>Fungi incertae sedis</taxon>
        <taxon>Mucoromycota</taxon>
        <taxon>Mucoromycotina</taxon>
        <taxon>Mucoromycetes</taxon>
        <taxon>Mucorales</taxon>
        <taxon>Lichtheimiaceae</taxon>
        <taxon>Phascolomyces</taxon>
    </lineage>
</organism>
<dbReference type="Gene3D" id="1.10.630.10">
    <property type="entry name" value="Cytochrome P450"/>
    <property type="match status" value="1"/>
</dbReference>
<gene>
    <name evidence="4" type="ORF">BDA99DRAFT_447211</name>
</gene>
<accession>A0AAD5P9Q9</accession>
<dbReference type="InterPro" id="IPR036396">
    <property type="entry name" value="Cyt_P450_sf"/>
</dbReference>
<protein>
    <submittedName>
        <fullName evidence="4">Cytochrome P450</fullName>
    </submittedName>
</protein>
<dbReference type="Proteomes" id="UP001209540">
    <property type="component" value="Unassembled WGS sequence"/>
</dbReference>
<comment type="caution">
    <text evidence="4">The sequence shown here is derived from an EMBL/GenBank/DDBJ whole genome shotgun (WGS) entry which is preliminary data.</text>
</comment>
<dbReference type="GO" id="GO:0005506">
    <property type="term" value="F:iron ion binding"/>
    <property type="evidence" value="ECO:0007669"/>
    <property type="project" value="InterPro"/>
</dbReference>
<dbReference type="GO" id="GO:0020037">
    <property type="term" value="F:heme binding"/>
    <property type="evidence" value="ECO:0007669"/>
    <property type="project" value="InterPro"/>
</dbReference>
<comment type="cofactor">
    <cofactor evidence="1">
        <name>heme</name>
        <dbReference type="ChEBI" id="CHEBI:30413"/>
    </cofactor>
</comment>
<proteinExistence type="inferred from homology"/>
<evidence type="ECO:0000256" key="2">
    <source>
        <dbReference type="ARBA" id="ARBA00010617"/>
    </source>
</evidence>